<keyword evidence="4" id="KW-1185">Reference proteome</keyword>
<sequence>MEEEFAMYDEEQRRIVSKQPLHSSRLSTPPPAKKQQLHTTHERIQLSREKYDFEEARRAKSSAAVGHPPHFTRTLVSAVTATGDSAKFEGDVTGWPAPEVQWTKDGVPVSTATNPELDFSNVAGHVSLSFPNAQSEHA</sequence>
<evidence type="ECO:0000313" key="5">
    <source>
        <dbReference type="WBParaSite" id="ASIM_0000350501-mRNA-1"/>
    </source>
</evidence>
<proteinExistence type="predicted"/>
<reference evidence="3 4" key="2">
    <citation type="submission" date="2018-11" db="EMBL/GenBank/DDBJ databases">
        <authorList>
            <consortium name="Pathogen Informatics"/>
        </authorList>
    </citation>
    <scope>NUCLEOTIDE SEQUENCE [LARGE SCALE GENOMIC DNA]</scope>
</reference>
<dbReference type="InterPro" id="IPR007110">
    <property type="entry name" value="Ig-like_dom"/>
</dbReference>
<dbReference type="AlphaFoldDB" id="A0A0M3J7F9"/>
<dbReference type="PROSITE" id="PS50835">
    <property type="entry name" value="IG_LIKE"/>
    <property type="match status" value="1"/>
</dbReference>
<protein>
    <submittedName>
        <fullName evidence="5">Hemicentin-1 (inferred by orthology to a human protein)</fullName>
    </submittedName>
</protein>
<dbReference type="WBParaSite" id="ASIM_0000350501-mRNA-1">
    <property type="protein sequence ID" value="ASIM_0000350501-mRNA-1"/>
    <property type="gene ID" value="ASIM_0000350501"/>
</dbReference>
<dbReference type="InterPro" id="IPR013783">
    <property type="entry name" value="Ig-like_fold"/>
</dbReference>
<organism evidence="5">
    <name type="scientific">Anisakis simplex</name>
    <name type="common">Herring worm</name>
    <dbReference type="NCBI Taxonomy" id="6269"/>
    <lineage>
        <taxon>Eukaryota</taxon>
        <taxon>Metazoa</taxon>
        <taxon>Ecdysozoa</taxon>
        <taxon>Nematoda</taxon>
        <taxon>Chromadorea</taxon>
        <taxon>Rhabditida</taxon>
        <taxon>Spirurina</taxon>
        <taxon>Ascaridomorpha</taxon>
        <taxon>Ascaridoidea</taxon>
        <taxon>Anisakidae</taxon>
        <taxon>Anisakis</taxon>
        <taxon>Anisakis simplex complex</taxon>
    </lineage>
</organism>
<dbReference type="Gene3D" id="2.60.40.10">
    <property type="entry name" value="Immunoglobulins"/>
    <property type="match status" value="1"/>
</dbReference>
<dbReference type="EMBL" id="UYRR01005102">
    <property type="protein sequence ID" value="VDK21565.1"/>
    <property type="molecule type" value="Genomic_DNA"/>
</dbReference>
<evidence type="ECO:0000313" key="3">
    <source>
        <dbReference type="EMBL" id="VDK21565.1"/>
    </source>
</evidence>
<dbReference type="Pfam" id="PF07679">
    <property type="entry name" value="I-set"/>
    <property type="match status" value="1"/>
</dbReference>
<gene>
    <name evidence="3" type="ORF">ASIM_LOCUS3340</name>
</gene>
<accession>A0A0M3J7F9</accession>
<evidence type="ECO:0000259" key="2">
    <source>
        <dbReference type="PROSITE" id="PS50835"/>
    </source>
</evidence>
<reference evidence="5" key="1">
    <citation type="submission" date="2017-02" db="UniProtKB">
        <authorList>
            <consortium name="WormBaseParasite"/>
        </authorList>
    </citation>
    <scope>IDENTIFICATION</scope>
</reference>
<dbReference type="Proteomes" id="UP000267096">
    <property type="component" value="Unassembled WGS sequence"/>
</dbReference>
<dbReference type="InterPro" id="IPR013098">
    <property type="entry name" value="Ig_I-set"/>
</dbReference>
<feature type="region of interest" description="Disordered" evidence="1">
    <location>
        <begin position="1"/>
        <end position="41"/>
    </location>
</feature>
<feature type="domain" description="Ig-like" evidence="2">
    <location>
        <begin position="69"/>
        <end position="138"/>
    </location>
</feature>
<dbReference type="OrthoDB" id="114660at2759"/>
<name>A0A0M3J7F9_ANISI</name>
<evidence type="ECO:0000313" key="4">
    <source>
        <dbReference type="Proteomes" id="UP000267096"/>
    </source>
</evidence>
<dbReference type="SUPFAM" id="SSF48726">
    <property type="entry name" value="Immunoglobulin"/>
    <property type="match status" value="1"/>
</dbReference>
<dbReference type="InterPro" id="IPR036179">
    <property type="entry name" value="Ig-like_dom_sf"/>
</dbReference>
<evidence type="ECO:0000256" key="1">
    <source>
        <dbReference type="SAM" id="MobiDB-lite"/>
    </source>
</evidence>